<comment type="caution">
    <text evidence="1">The sequence shown here is derived from an EMBL/GenBank/DDBJ whole genome shotgun (WGS) entry which is preliminary data.</text>
</comment>
<dbReference type="AlphaFoldDB" id="A0A9W4QT99"/>
<protein>
    <submittedName>
        <fullName evidence="1">Uncharacterized protein</fullName>
    </submittedName>
</protein>
<evidence type="ECO:0000313" key="4">
    <source>
        <dbReference type="Proteomes" id="UP001152485"/>
    </source>
</evidence>
<dbReference type="EMBL" id="CAMAPC010000002">
    <property type="protein sequence ID" value="CAH9052093.1"/>
    <property type="molecule type" value="Genomic_DNA"/>
</dbReference>
<dbReference type="EMBL" id="CAMAPD010000006">
    <property type="protein sequence ID" value="CAH9057646.1"/>
    <property type="molecule type" value="Genomic_DNA"/>
</dbReference>
<evidence type="ECO:0000313" key="2">
    <source>
        <dbReference type="EMBL" id="CAH9057646.1"/>
    </source>
</evidence>
<dbReference type="RefSeq" id="WP_261592863.1">
    <property type="nucleotide sequence ID" value="NZ_CAMAPC010000002.1"/>
</dbReference>
<keyword evidence="3" id="KW-1185">Reference proteome</keyword>
<gene>
    <name evidence="1" type="ORF">PSECIP111854_00898</name>
    <name evidence="2" type="ORF">PSECIP111951_01710</name>
</gene>
<proteinExistence type="predicted"/>
<dbReference type="Proteomes" id="UP001152467">
    <property type="component" value="Unassembled WGS sequence"/>
</dbReference>
<sequence>MKPILNKKKIKNLSKDQAKLPNEITQQIAGGRPPIFYSVFVKCVPWTAEC</sequence>
<reference evidence="1 4" key="1">
    <citation type="submission" date="2022-07" db="EMBL/GenBank/DDBJ databases">
        <authorList>
            <person name="Criscuolo A."/>
        </authorList>
    </citation>
    <scope>NUCLEOTIDE SEQUENCE</scope>
    <source>
        <strain evidence="4">CIP 111951</strain>
        <strain evidence="1">CIP111854</strain>
        <strain evidence="2">CIP111951</strain>
    </source>
</reference>
<accession>A0A9W4QT99</accession>
<organism evidence="1 3">
    <name type="scientific">Pseudoalteromonas holothuriae</name>
    <dbReference type="NCBI Taxonomy" id="2963714"/>
    <lineage>
        <taxon>Bacteria</taxon>
        <taxon>Pseudomonadati</taxon>
        <taxon>Pseudomonadota</taxon>
        <taxon>Gammaproteobacteria</taxon>
        <taxon>Alteromonadales</taxon>
        <taxon>Pseudoalteromonadaceae</taxon>
        <taxon>Pseudoalteromonas</taxon>
    </lineage>
</organism>
<dbReference type="Proteomes" id="UP001152485">
    <property type="component" value="Unassembled WGS sequence"/>
</dbReference>
<name>A0A9W4QT99_9GAMM</name>
<evidence type="ECO:0000313" key="1">
    <source>
        <dbReference type="EMBL" id="CAH9052093.1"/>
    </source>
</evidence>
<evidence type="ECO:0000313" key="3">
    <source>
        <dbReference type="Proteomes" id="UP001152467"/>
    </source>
</evidence>